<organism evidence="1">
    <name type="scientific">Brassica cretica</name>
    <name type="common">Mustard</name>
    <dbReference type="NCBI Taxonomy" id="69181"/>
    <lineage>
        <taxon>Eukaryota</taxon>
        <taxon>Viridiplantae</taxon>
        <taxon>Streptophyta</taxon>
        <taxon>Embryophyta</taxon>
        <taxon>Tracheophyta</taxon>
        <taxon>Spermatophyta</taxon>
        <taxon>Magnoliopsida</taxon>
        <taxon>eudicotyledons</taxon>
        <taxon>Gunneridae</taxon>
        <taxon>Pentapetalae</taxon>
        <taxon>rosids</taxon>
        <taxon>malvids</taxon>
        <taxon>Brassicales</taxon>
        <taxon>Brassicaceae</taxon>
        <taxon>Brassiceae</taxon>
        <taxon>Brassica</taxon>
    </lineage>
</organism>
<proteinExistence type="predicted"/>
<gene>
    <name evidence="1" type="ORF">F2Q70_00016939</name>
</gene>
<reference evidence="1" key="1">
    <citation type="submission" date="2019-12" db="EMBL/GenBank/DDBJ databases">
        <title>Genome sequencing and annotation of Brassica cretica.</title>
        <authorList>
            <person name="Studholme D.J."/>
            <person name="Sarris P.F."/>
        </authorList>
    </citation>
    <scope>NUCLEOTIDE SEQUENCE</scope>
    <source>
        <strain evidence="1">PFS-102/07</strain>
        <tissue evidence="1">Leaf</tissue>
    </source>
</reference>
<comment type="caution">
    <text evidence="1">The sequence shown here is derived from an EMBL/GenBank/DDBJ whole genome shotgun (WGS) entry which is preliminary data.</text>
</comment>
<name>A0A8S9I058_BRACR</name>
<sequence length="156" mass="17296">MDYWSLEIDLVTRRLHEDPRVAEEPGDSPEIILEIRRPLRPYGNPETTYEPGGSSLDPEIFDWNPEAIGEPGGSSLDFIHRTRNQVGNLGFPLEIGGLHKGPGFLGNPKYLVFSQGLYSVFLGKTTTGTCLDFTFCCSEAGHYRVPMMYSTSAGSH</sequence>
<dbReference type="EMBL" id="QGKY02001250">
    <property type="protein sequence ID" value="KAF2561836.1"/>
    <property type="molecule type" value="Genomic_DNA"/>
</dbReference>
<protein>
    <submittedName>
        <fullName evidence="1">Uncharacterized protein</fullName>
    </submittedName>
</protein>
<dbReference type="AlphaFoldDB" id="A0A8S9I058"/>
<evidence type="ECO:0000313" key="1">
    <source>
        <dbReference type="EMBL" id="KAF2561836.1"/>
    </source>
</evidence>
<accession>A0A8S9I058</accession>